<evidence type="ECO:0000313" key="4">
    <source>
        <dbReference type="Proteomes" id="UP000272464"/>
    </source>
</evidence>
<protein>
    <submittedName>
        <fullName evidence="3">ImmA/IrrE family metallo-endopeptidase</fullName>
    </submittedName>
</protein>
<sequence>MDLSLYYETELEQWISSRYLQHGILRPSDLNNIDEVSAAFEVDLVEYEGPPFSCNMTDVIFLPKRMDALTKRLVFFHELCHVLRHAGNQRQMPELFLQQQEMEAERFLPYAAAPFYMIKELPLGEGQKEAVELIASEFALPYKLSYARLLQIQNRILTQITAQEHARLTDPNDDRIEASHSQTKSHETQRILTQLSRQLNKE</sequence>
<organism evidence="3 4">
    <name type="scientific">Paenibacillus zeisoli</name>
    <dbReference type="NCBI Taxonomy" id="2496267"/>
    <lineage>
        <taxon>Bacteria</taxon>
        <taxon>Bacillati</taxon>
        <taxon>Bacillota</taxon>
        <taxon>Bacilli</taxon>
        <taxon>Bacillales</taxon>
        <taxon>Paenibacillaceae</taxon>
        <taxon>Paenibacillus</taxon>
    </lineage>
</organism>
<reference evidence="3 4" key="1">
    <citation type="submission" date="2018-12" db="EMBL/GenBank/DDBJ databases">
        <authorList>
            <person name="Sun L."/>
            <person name="Chen Z."/>
        </authorList>
    </citation>
    <scope>NUCLEOTIDE SEQUENCE [LARGE SCALE GENOMIC DNA]</scope>
    <source>
        <strain evidence="3 4">3-5-3</strain>
    </source>
</reference>
<evidence type="ECO:0000313" key="3">
    <source>
        <dbReference type="EMBL" id="RUT36346.1"/>
    </source>
</evidence>
<dbReference type="OrthoDB" id="2417909at2"/>
<evidence type="ECO:0000259" key="2">
    <source>
        <dbReference type="Pfam" id="PF06114"/>
    </source>
</evidence>
<dbReference type="AlphaFoldDB" id="A0A3S1BCI9"/>
<comment type="caution">
    <text evidence="3">The sequence shown here is derived from an EMBL/GenBank/DDBJ whole genome shotgun (WGS) entry which is preliminary data.</text>
</comment>
<dbReference type="EMBL" id="RZNX01000001">
    <property type="protein sequence ID" value="RUT36346.1"/>
    <property type="molecule type" value="Genomic_DNA"/>
</dbReference>
<dbReference type="Pfam" id="PF06114">
    <property type="entry name" value="Peptidase_M78"/>
    <property type="match status" value="1"/>
</dbReference>
<feature type="domain" description="IrrE N-terminal-like" evidence="2">
    <location>
        <begin position="52"/>
        <end position="148"/>
    </location>
</feature>
<dbReference type="RefSeq" id="WP_127198039.1">
    <property type="nucleotide sequence ID" value="NZ_RZNX01000001.1"/>
</dbReference>
<dbReference type="InterPro" id="IPR010359">
    <property type="entry name" value="IrrE_HExxH"/>
</dbReference>
<name>A0A3S1BCI9_9BACL</name>
<accession>A0A3S1BCI9</accession>
<proteinExistence type="predicted"/>
<dbReference type="Proteomes" id="UP000272464">
    <property type="component" value="Unassembled WGS sequence"/>
</dbReference>
<feature type="compositionally biased region" description="Basic and acidic residues" evidence="1">
    <location>
        <begin position="168"/>
        <end position="189"/>
    </location>
</feature>
<evidence type="ECO:0000256" key="1">
    <source>
        <dbReference type="SAM" id="MobiDB-lite"/>
    </source>
</evidence>
<gene>
    <name evidence="3" type="ORF">EJP77_05010</name>
</gene>
<feature type="region of interest" description="Disordered" evidence="1">
    <location>
        <begin position="168"/>
        <end position="190"/>
    </location>
</feature>
<keyword evidence="4" id="KW-1185">Reference proteome</keyword>